<evidence type="ECO:0000256" key="1">
    <source>
        <dbReference type="ARBA" id="ARBA00022737"/>
    </source>
</evidence>
<evidence type="ECO:0000313" key="5">
    <source>
        <dbReference type="Proteomes" id="UP001189429"/>
    </source>
</evidence>
<gene>
    <name evidence="4" type="ORF">PCOR1329_LOCUS79989</name>
</gene>
<protein>
    <submittedName>
        <fullName evidence="4">Uncharacterized protein</fullName>
    </submittedName>
</protein>
<feature type="non-terminal residue" evidence="4">
    <location>
        <position position="1"/>
    </location>
</feature>
<organism evidence="4 5">
    <name type="scientific">Prorocentrum cordatum</name>
    <dbReference type="NCBI Taxonomy" id="2364126"/>
    <lineage>
        <taxon>Eukaryota</taxon>
        <taxon>Sar</taxon>
        <taxon>Alveolata</taxon>
        <taxon>Dinophyceae</taxon>
        <taxon>Prorocentrales</taxon>
        <taxon>Prorocentraceae</taxon>
        <taxon>Prorocentrum</taxon>
    </lineage>
</organism>
<dbReference type="Proteomes" id="UP001189429">
    <property type="component" value="Unassembled WGS sequence"/>
</dbReference>
<dbReference type="SUPFAM" id="SSF48403">
    <property type="entry name" value="Ankyrin repeat"/>
    <property type="match status" value="1"/>
</dbReference>
<name>A0ABN9XY42_9DINO</name>
<evidence type="ECO:0000256" key="2">
    <source>
        <dbReference type="ARBA" id="ARBA00023043"/>
    </source>
</evidence>
<dbReference type="PROSITE" id="PS50297">
    <property type="entry name" value="ANK_REP_REGION"/>
    <property type="match status" value="1"/>
</dbReference>
<dbReference type="Pfam" id="PF12796">
    <property type="entry name" value="Ank_2"/>
    <property type="match status" value="1"/>
</dbReference>
<dbReference type="PANTHER" id="PTHR24198:SF165">
    <property type="entry name" value="ANKYRIN REPEAT-CONTAINING PROTEIN-RELATED"/>
    <property type="match status" value="1"/>
</dbReference>
<reference evidence="4" key="1">
    <citation type="submission" date="2023-10" db="EMBL/GenBank/DDBJ databases">
        <authorList>
            <person name="Chen Y."/>
            <person name="Shah S."/>
            <person name="Dougan E. K."/>
            <person name="Thang M."/>
            <person name="Chan C."/>
        </authorList>
    </citation>
    <scope>NUCLEOTIDE SEQUENCE [LARGE SCALE GENOMIC DNA]</scope>
</reference>
<dbReference type="Pfam" id="PF13857">
    <property type="entry name" value="Ank_5"/>
    <property type="match status" value="1"/>
</dbReference>
<feature type="repeat" description="ANK" evidence="3">
    <location>
        <begin position="47"/>
        <end position="79"/>
    </location>
</feature>
<keyword evidence="1" id="KW-0677">Repeat</keyword>
<keyword evidence="5" id="KW-1185">Reference proteome</keyword>
<dbReference type="Gene3D" id="1.25.40.20">
    <property type="entry name" value="Ankyrin repeat-containing domain"/>
    <property type="match status" value="2"/>
</dbReference>
<dbReference type="InterPro" id="IPR002110">
    <property type="entry name" value="Ankyrin_rpt"/>
</dbReference>
<dbReference type="PROSITE" id="PS50088">
    <property type="entry name" value="ANK_REPEAT"/>
    <property type="match status" value="2"/>
</dbReference>
<evidence type="ECO:0000313" key="4">
    <source>
        <dbReference type="EMBL" id="CAK0903798.1"/>
    </source>
</evidence>
<dbReference type="SMART" id="SM00248">
    <property type="entry name" value="ANK"/>
    <property type="match status" value="2"/>
</dbReference>
<accession>A0ABN9XY42</accession>
<dbReference type="InterPro" id="IPR036770">
    <property type="entry name" value="Ankyrin_rpt-contain_sf"/>
</dbReference>
<dbReference type="EMBL" id="CAUYUJ010021288">
    <property type="protein sequence ID" value="CAK0903798.1"/>
    <property type="molecule type" value="Genomic_DNA"/>
</dbReference>
<evidence type="ECO:0000256" key="3">
    <source>
        <dbReference type="PROSITE-ProRule" id="PRU00023"/>
    </source>
</evidence>
<feature type="repeat" description="ANK" evidence="3">
    <location>
        <begin position="81"/>
        <end position="114"/>
    </location>
</feature>
<dbReference type="PANTHER" id="PTHR24198">
    <property type="entry name" value="ANKYRIN REPEAT AND PROTEIN KINASE DOMAIN-CONTAINING PROTEIN"/>
    <property type="match status" value="1"/>
</dbReference>
<comment type="caution">
    <text evidence="4">The sequence shown here is derived from an EMBL/GenBank/DDBJ whole genome shotgun (WGS) entry which is preliminary data.</text>
</comment>
<proteinExistence type="predicted"/>
<keyword evidence="2 3" id="KW-0040">ANK repeat</keyword>
<sequence length="142" mass="15511">EGMEEYLDKGMQKYPEAMIAAAVVQGETETAKRLVEQGLPLEARGAKGRTALLFAAWKGELEMTKFLAEKGAKVENVVDESGRQALALAATQGHDDVVRWLLEERGVDTEAADRGGLTALMRAPCGSCWKRGRTWSTRTRTG</sequence>